<sequence>MNFIASDYHDTAPERLKHSRNITFDTELNQILVAVASMDEQSADDCDGILSVFNEREQKLIENTRNNIGIASIKKMIIDIMFANPKYSEFYLKQAQENGVISSLFCERAWYDIHKSSPNFSNVSREHLCVFAAGFMLEQARAQIKKKYFRLQDKALPLEHYHEQCERLLSDTLRLLGMVSSRSVEMQSTKKIIAMREVLSQVLSDNFMVHNQSNTNKEKIINNILSLYYKKYALQYNLPTVSLLQSISTAVAESVFSVKKCNVNYIIAKGIIEPYYKSHFDQKTITEYLIEYMFTYTKKQIKKIKGSSVLRFMKRHWLIFYVQIISLKT</sequence>
<dbReference type="HOGENOM" id="CLU_843815_0_0_6"/>
<reference evidence="1" key="1">
    <citation type="journal article" date="2009" name="Environ. Microbiol.">
        <title>Dynamics of genome evolution in facultative symbionts of aphids.</title>
        <authorList>
            <person name="Degnan P.H."/>
            <person name="Leonardo T.E."/>
            <person name="Cass B.N."/>
            <person name="Hurwitz B."/>
            <person name="Stern D."/>
            <person name="Gibbs R.A."/>
            <person name="Richards S."/>
            <person name="Moran N.A."/>
        </authorList>
    </citation>
    <scope>NUCLEOTIDE SEQUENCE [LARGE SCALE GENOMIC DNA]</scope>
    <source>
        <strain evidence="1">LSR1</strain>
    </source>
</reference>
<gene>
    <name evidence="1" type="ORF">REG_1803</name>
</gene>
<dbReference type="RefSeq" id="WP_006705468.1">
    <property type="nucleotide sequence ID" value="NZ_CAWLGB010000120.1"/>
</dbReference>
<organism evidence="1 2">
    <name type="scientific">Candidatus Regiella insecticola LSR1</name>
    <dbReference type="NCBI Taxonomy" id="663321"/>
    <lineage>
        <taxon>Bacteria</taxon>
        <taxon>Pseudomonadati</taxon>
        <taxon>Pseudomonadota</taxon>
        <taxon>Gammaproteobacteria</taxon>
        <taxon>Enterobacterales</taxon>
        <taxon>Enterobacteriaceae</taxon>
        <taxon>aphid secondary symbionts</taxon>
        <taxon>Candidatus Regiella</taxon>
    </lineage>
</organism>
<dbReference type="EMBL" id="GL379708">
    <property type="protein sequence ID" value="EFL91231.1"/>
    <property type="molecule type" value="Genomic_DNA"/>
</dbReference>
<protein>
    <submittedName>
        <fullName evidence="1">Uncharacterized protein</fullName>
    </submittedName>
</protein>
<dbReference type="AlphaFoldDB" id="E0WUS8"/>
<keyword evidence="2" id="KW-1185">Reference proteome</keyword>
<name>E0WUS8_9ENTR</name>
<evidence type="ECO:0000313" key="1">
    <source>
        <dbReference type="EMBL" id="EFL91231.1"/>
    </source>
</evidence>
<dbReference type="Proteomes" id="UP000005726">
    <property type="component" value="Unassembled WGS sequence"/>
</dbReference>
<evidence type="ECO:0000313" key="2">
    <source>
        <dbReference type="Proteomes" id="UP000005726"/>
    </source>
</evidence>
<accession>E0WUS8</accession>
<proteinExistence type="predicted"/>